<evidence type="ECO:0000256" key="4">
    <source>
        <dbReference type="ARBA" id="ARBA00023125"/>
    </source>
</evidence>
<evidence type="ECO:0000313" key="10">
    <source>
        <dbReference type="EMBL" id="MFD2112382.1"/>
    </source>
</evidence>
<evidence type="ECO:0000256" key="2">
    <source>
        <dbReference type="ARBA" id="ARBA00023012"/>
    </source>
</evidence>
<dbReference type="SUPFAM" id="SSF52172">
    <property type="entry name" value="CheY-like"/>
    <property type="match status" value="1"/>
</dbReference>
<dbReference type="SMART" id="SM00862">
    <property type="entry name" value="Trans_reg_C"/>
    <property type="match status" value="1"/>
</dbReference>
<proteinExistence type="predicted"/>
<dbReference type="Pfam" id="PF00486">
    <property type="entry name" value="Trans_reg_C"/>
    <property type="match status" value="1"/>
</dbReference>
<dbReference type="SMART" id="SM00448">
    <property type="entry name" value="REC"/>
    <property type="match status" value="1"/>
</dbReference>
<dbReference type="Gene3D" id="3.40.50.2300">
    <property type="match status" value="1"/>
</dbReference>
<feature type="domain" description="Response regulatory" evidence="8">
    <location>
        <begin position="7"/>
        <end position="120"/>
    </location>
</feature>
<keyword evidence="5" id="KW-0804">Transcription</keyword>
<dbReference type="Pfam" id="PF00072">
    <property type="entry name" value="Response_reg"/>
    <property type="match status" value="1"/>
</dbReference>
<keyword evidence="11" id="KW-1185">Reference proteome</keyword>
<dbReference type="PANTHER" id="PTHR48111">
    <property type="entry name" value="REGULATOR OF RPOS"/>
    <property type="match status" value="1"/>
</dbReference>
<dbReference type="InterPro" id="IPR011006">
    <property type="entry name" value="CheY-like_superfamily"/>
</dbReference>
<dbReference type="RefSeq" id="WP_386026609.1">
    <property type="nucleotide sequence ID" value="NZ_JBHUHX010000024.1"/>
</dbReference>
<evidence type="ECO:0000256" key="6">
    <source>
        <dbReference type="PROSITE-ProRule" id="PRU00169"/>
    </source>
</evidence>
<dbReference type="PROSITE" id="PS50110">
    <property type="entry name" value="RESPONSE_REGULATORY"/>
    <property type="match status" value="1"/>
</dbReference>
<dbReference type="InterPro" id="IPR036388">
    <property type="entry name" value="WH-like_DNA-bd_sf"/>
</dbReference>
<keyword evidence="4 7" id="KW-0238">DNA-binding</keyword>
<dbReference type="InterPro" id="IPR039420">
    <property type="entry name" value="WalR-like"/>
</dbReference>
<dbReference type="Gene3D" id="1.10.10.10">
    <property type="entry name" value="Winged helix-like DNA-binding domain superfamily/Winged helix DNA-binding domain"/>
    <property type="match status" value="1"/>
</dbReference>
<keyword evidence="1 6" id="KW-0597">Phosphoprotein</keyword>
<keyword evidence="3" id="KW-0805">Transcription regulation</keyword>
<protein>
    <submittedName>
        <fullName evidence="10">Response regulator</fullName>
    </submittedName>
</protein>
<organism evidence="10 11">
    <name type="scientific">Thiorhodococcus fuscus</name>
    <dbReference type="NCBI Taxonomy" id="527200"/>
    <lineage>
        <taxon>Bacteria</taxon>
        <taxon>Pseudomonadati</taxon>
        <taxon>Pseudomonadota</taxon>
        <taxon>Gammaproteobacteria</taxon>
        <taxon>Chromatiales</taxon>
        <taxon>Chromatiaceae</taxon>
        <taxon>Thiorhodococcus</taxon>
    </lineage>
</organism>
<comment type="caution">
    <text evidence="10">The sequence shown here is derived from an EMBL/GenBank/DDBJ whole genome shotgun (WGS) entry which is preliminary data.</text>
</comment>
<feature type="domain" description="OmpR/PhoB-type" evidence="9">
    <location>
        <begin position="135"/>
        <end position="234"/>
    </location>
</feature>
<gene>
    <name evidence="10" type="ORF">ACFSJC_11070</name>
</gene>
<feature type="modified residue" description="4-aspartylphosphate" evidence="6">
    <location>
        <position position="56"/>
    </location>
</feature>
<keyword evidence="2" id="KW-0902">Two-component regulatory system</keyword>
<evidence type="ECO:0000313" key="11">
    <source>
        <dbReference type="Proteomes" id="UP001597337"/>
    </source>
</evidence>
<feature type="DNA-binding region" description="OmpR/PhoB-type" evidence="7">
    <location>
        <begin position="135"/>
        <end position="234"/>
    </location>
</feature>
<accession>A0ABW4Y9V1</accession>
<evidence type="ECO:0000256" key="5">
    <source>
        <dbReference type="ARBA" id="ARBA00023163"/>
    </source>
</evidence>
<dbReference type="CDD" id="cd00383">
    <property type="entry name" value="trans_reg_C"/>
    <property type="match status" value="1"/>
</dbReference>
<dbReference type="PANTHER" id="PTHR48111:SF4">
    <property type="entry name" value="DNA-BINDING DUAL TRANSCRIPTIONAL REGULATOR OMPR"/>
    <property type="match status" value="1"/>
</dbReference>
<evidence type="ECO:0000256" key="1">
    <source>
        <dbReference type="ARBA" id="ARBA00022553"/>
    </source>
</evidence>
<dbReference type="InterPro" id="IPR016032">
    <property type="entry name" value="Sig_transdc_resp-reg_C-effctor"/>
</dbReference>
<dbReference type="InterPro" id="IPR001867">
    <property type="entry name" value="OmpR/PhoB-type_DNA-bd"/>
</dbReference>
<dbReference type="InterPro" id="IPR001789">
    <property type="entry name" value="Sig_transdc_resp-reg_receiver"/>
</dbReference>
<name>A0ABW4Y9V1_9GAMM</name>
<dbReference type="EMBL" id="JBHUHX010000024">
    <property type="protein sequence ID" value="MFD2112382.1"/>
    <property type="molecule type" value="Genomic_DNA"/>
</dbReference>
<reference evidence="11" key="1">
    <citation type="journal article" date="2019" name="Int. J. Syst. Evol. Microbiol.">
        <title>The Global Catalogue of Microorganisms (GCM) 10K type strain sequencing project: providing services to taxonomists for standard genome sequencing and annotation.</title>
        <authorList>
            <consortium name="The Broad Institute Genomics Platform"/>
            <consortium name="The Broad Institute Genome Sequencing Center for Infectious Disease"/>
            <person name="Wu L."/>
            <person name="Ma J."/>
        </authorList>
    </citation>
    <scope>NUCLEOTIDE SEQUENCE [LARGE SCALE GENOMIC DNA]</scope>
    <source>
        <strain evidence="11">KACC 12597</strain>
    </source>
</reference>
<evidence type="ECO:0000256" key="3">
    <source>
        <dbReference type="ARBA" id="ARBA00023015"/>
    </source>
</evidence>
<evidence type="ECO:0000259" key="8">
    <source>
        <dbReference type="PROSITE" id="PS50110"/>
    </source>
</evidence>
<dbReference type="SUPFAM" id="SSF46894">
    <property type="entry name" value="C-terminal effector domain of the bipartite response regulators"/>
    <property type="match status" value="1"/>
</dbReference>
<dbReference type="Proteomes" id="UP001597337">
    <property type="component" value="Unassembled WGS sequence"/>
</dbReference>
<dbReference type="PROSITE" id="PS51755">
    <property type="entry name" value="OMPR_PHOB"/>
    <property type="match status" value="1"/>
</dbReference>
<dbReference type="Gene3D" id="6.10.250.690">
    <property type="match status" value="1"/>
</dbReference>
<evidence type="ECO:0000256" key="7">
    <source>
        <dbReference type="PROSITE-ProRule" id="PRU01091"/>
    </source>
</evidence>
<evidence type="ECO:0000259" key="9">
    <source>
        <dbReference type="PROSITE" id="PS51755"/>
    </source>
</evidence>
<sequence length="238" mass="27192">MSDTPLRILVVDDDPGLRALLSDYLAQEGFAVASAEDGHAMDAWLALHETDLIILDLMLPGEDGLTLTRRLRAKTDLPIIMLSARGDDVDRIVGLEVGADDYLPKPFNPRELLARIRAVMRRNRPSERAERTPDHEIIQFGPYRLDPDQYELRRDDQPVGLTSGEFELLRVLAEHPDRVLDRDRLLDLLKGYERSPFDRSIDVQIARLRAKIEPETKHPRYIRTIWGKGYMFTPTGDA</sequence>